<dbReference type="SFLD" id="SFLDS00005">
    <property type="entry name" value="Isoprenoid_Synthase_Type_I"/>
    <property type="match status" value="1"/>
</dbReference>
<keyword evidence="3 7" id="KW-0808">Transferase</keyword>
<organism evidence="8">
    <name type="scientific">uncultured Thiotrichaceae bacterium</name>
    <dbReference type="NCBI Taxonomy" id="298394"/>
    <lineage>
        <taxon>Bacteria</taxon>
        <taxon>Pseudomonadati</taxon>
        <taxon>Pseudomonadota</taxon>
        <taxon>Gammaproteobacteria</taxon>
        <taxon>Thiotrichales</taxon>
        <taxon>Thiotrichaceae</taxon>
        <taxon>environmental samples</taxon>
    </lineage>
</organism>
<dbReference type="Gene3D" id="1.10.600.10">
    <property type="entry name" value="Farnesyl Diphosphate Synthase"/>
    <property type="match status" value="1"/>
</dbReference>
<evidence type="ECO:0000256" key="6">
    <source>
        <dbReference type="ARBA" id="ARBA00023229"/>
    </source>
</evidence>
<evidence type="ECO:0000256" key="4">
    <source>
        <dbReference type="ARBA" id="ARBA00022723"/>
    </source>
</evidence>
<dbReference type="InterPro" id="IPR000092">
    <property type="entry name" value="Polyprenyl_synt"/>
</dbReference>
<comment type="cofactor">
    <cofactor evidence="1">
        <name>Mg(2+)</name>
        <dbReference type="ChEBI" id="CHEBI:18420"/>
    </cofactor>
</comment>
<proteinExistence type="inferred from homology"/>
<evidence type="ECO:0000256" key="7">
    <source>
        <dbReference type="RuleBase" id="RU004466"/>
    </source>
</evidence>
<dbReference type="AlphaFoldDB" id="A0A6S6TI68"/>
<dbReference type="EMBL" id="CACVAY010000110">
    <property type="protein sequence ID" value="CAA6822731.1"/>
    <property type="molecule type" value="Genomic_DNA"/>
</dbReference>
<dbReference type="GO" id="GO:0005737">
    <property type="term" value="C:cytoplasm"/>
    <property type="evidence" value="ECO:0007669"/>
    <property type="project" value="UniProtKB-ARBA"/>
</dbReference>
<dbReference type="InterPro" id="IPR033749">
    <property type="entry name" value="Polyprenyl_synt_CS"/>
</dbReference>
<keyword evidence="4" id="KW-0479">Metal-binding</keyword>
<dbReference type="GO" id="GO:0008654">
    <property type="term" value="P:phospholipid biosynthetic process"/>
    <property type="evidence" value="ECO:0007669"/>
    <property type="project" value="UniProtKB-ARBA"/>
</dbReference>
<evidence type="ECO:0000256" key="2">
    <source>
        <dbReference type="ARBA" id="ARBA00006706"/>
    </source>
</evidence>
<evidence type="ECO:0000256" key="5">
    <source>
        <dbReference type="ARBA" id="ARBA00022842"/>
    </source>
</evidence>
<dbReference type="CDD" id="cd00685">
    <property type="entry name" value="Trans_IPPS_HT"/>
    <property type="match status" value="1"/>
</dbReference>
<dbReference type="InterPro" id="IPR053378">
    <property type="entry name" value="Prenyl_diphosphate_synthase"/>
</dbReference>
<dbReference type="InterPro" id="IPR008949">
    <property type="entry name" value="Isoprenoid_synthase_dom_sf"/>
</dbReference>
<dbReference type="NCBIfam" id="NF007877">
    <property type="entry name" value="PRK10581.1"/>
    <property type="match status" value="1"/>
</dbReference>
<dbReference type="PANTHER" id="PTHR43281:SF1">
    <property type="entry name" value="FARNESYL DIPHOSPHATE SYNTHASE"/>
    <property type="match status" value="1"/>
</dbReference>
<dbReference type="GO" id="GO:0016114">
    <property type="term" value="P:terpenoid biosynthetic process"/>
    <property type="evidence" value="ECO:0007669"/>
    <property type="project" value="UniProtKB-ARBA"/>
</dbReference>
<dbReference type="SFLD" id="SFLDG01017">
    <property type="entry name" value="Polyprenyl_Transferase_Like"/>
    <property type="match status" value="1"/>
</dbReference>
<dbReference type="PROSITE" id="PS00444">
    <property type="entry name" value="POLYPRENYL_SYNTHASE_2"/>
    <property type="match status" value="1"/>
</dbReference>
<keyword evidence="5" id="KW-0460">Magnesium</keyword>
<keyword evidence="6" id="KW-0414">Isoprene biosynthesis</keyword>
<gene>
    <name evidence="8" type="ORF">HELGO_WM6388</name>
</gene>
<evidence type="ECO:0000256" key="3">
    <source>
        <dbReference type="ARBA" id="ARBA00022679"/>
    </source>
</evidence>
<reference evidence="8" key="1">
    <citation type="submission" date="2020-01" db="EMBL/GenBank/DDBJ databases">
        <authorList>
            <person name="Meier V. D."/>
            <person name="Meier V D."/>
        </authorList>
    </citation>
    <scope>NUCLEOTIDE SEQUENCE</scope>
    <source>
        <strain evidence="8">HLG_WM_MAG_07</strain>
    </source>
</reference>
<dbReference type="PANTHER" id="PTHR43281">
    <property type="entry name" value="FARNESYL DIPHOSPHATE SYNTHASE"/>
    <property type="match status" value="1"/>
</dbReference>
<dbReference type="FunFam" id="1.10.600.10:FF:000001">
    <property type="entry name" value="Geranylgeranyl diphosphate synthase"/>
    <property type="match status" value="1"/>
</dbReference>
<dbReference type="NCBIfam" id="NF045485">
    <property type="entry name" value="FPPsyn"/>
    <property type="match status" value="1"/>
</dbReference>
<dbReference type="GO" id="GO:0004659">
    <property type="term" value="F:prenyltransferase activity"/>
    <property type="evidence" value="ECO:0007669"/>
    <property type="project" value="InterPro"/>
</dbReference>
<dbReference type="Pfam" id="PF00348">
    <property type="entry name" value="polyprenyl_synt"/>
    <property type="match status" value="1"/>
</dbReference>
<evidence type="ECO:0000313" key="8">
    <source>
        <dbReference type="EMBL" id="CAA6822731.1"/>
    </source>
</evidence>
<protein>
    <submittedName>
        <fullName evidence="8">Farnesyl-diphosphate synthase</fullName>
    </submittedName>
</protein>
<dbReference type="GO" id="GO:0046872">
    <property type="term" value="F:metal ion binding"/>
    <property type="evidence" value="ECO:0007669"/>
    <property type="project" value="UniProtKB-KW"/>
</dbReference>
<name>A0A6S6TI68_9GAMM</name>
<evidence type="ECO:0000256" key="1">
    <source>
        <dbReference type="ARBA" id="ARBA00001946"/>
    </source>
</evidence>
<comment type="similarity">
    <text evidence="2 7">Belongs to the FPP/GGPP synthase family.</text>
</comment>
<sequence length="296" mass="32221">MSLNAELAAYQQRAEKVLDAVLPAATINPPHLHKAMRYSALGGGKRVRPLLVYATGEALGINPDILDIPAAAIEIIHVYSLIHDDLPAMDDDDLRRNKPTCHKAFDEATAILAGDSLQALSSYLLAHHPQLDLPAESRLRLIEILTVASGSRGMAGGQAIDLAFTGQQISEPELENMHIHKTGALIRACVLMACECTTDISDEQKNALDHYAKAVGLAFQVRDDILDIESDTETLGKTQGADIAANKATYPSIIGIEQARQKAIDLHTEASKFLNTFDEKANNLRNISDFIVNRLR</sequence>
<dbReference type="SUPFAM" id="SSF48576">
    <property type="entry name" value="Terpenoid synthases"/>
    <property type="match status" value="1"/>
</dbReference>
<accession>A0A6S6TI68</accession>